<dbReference type="EMBL" id="VOHK01000007">
    <property type="protein sequence ID" value="TWT18107.1"/>
    <property type="molecule type" value="Genomic_DNA"/>
</dbReference>
<dbReference type="CDD" id="cd00761">
    <property type="entry name" value="Glyco_tranf_GTA_type"/>
    <property type="match status" value="1"/>
</dbReference>
<dbReference type="Gene3D" id="3.90.550.10">
    <property type="entry name" value="Spore Coat Polysaccharide Biosynthesis Protein SpsA, Chain A"/>
    <property type="match status" value="1"/>
</dbReference>
<proteinExistence type="predicted"/>
<organism evidence="2 3">
    <name type="scientific">Luteimonas marina</name>
    <dbReference type="NCBI Taxonomy" id="488485"/>
    <lineage>
        <taxon>Bacteria</taxon>
        <taxon>Pseudomonadati</taxon>
        <taxon>Pseudomonadota</taxon>
        <taxon>Gammaproteobacteria</taxon>
        <taxon>Lysobacterales</taxon>
        <taxon>Lysobacteraceae</taxon>
        <taxon>Luteimonas</taxon>
    </lineage>
</organism>
<name>A0A5C5TWR3_9GAMM</name>
<keyword evidence="2" id="KW-0808">Transferase</keyword>
<dbReference type="GO" id="GO:0016758">
    <property type="term" value="F:hexosyltransferase activity"/>
    <property type="evidence" value="ECO:0007669"/>
    <property type="project" value="UniProtKB-ARBA"/>
</dbReference>
<dbReference type="AlphaFoldDB" id="A0A5C5TWR3"/>
<dbReference type="OrthoDB" id="9802649at2"/>
<dbReference type="InterPro" id="IPR029044">
    <property type="entry name" value="Nucleotide-diphossugar_trans"/>
</dbReference>
<accession>A0A5C5TWR3</accession>
<gene>
    <name evidence="2" type="ORF">FQY83_15285</name>
</gene>
<protein>
    <submittedName>
        <fullName evidence="2">Glycosyltransferase family 2 protein</fullName>
    </submittedName>
</protein>
<dbReference type="SUPFAM" id="SSF53448">
    <property type="entry name" value="Nucleotide-diphospho-sugar transferases"/>
    <property type="match status" value="1"/>
</dbReference>
<evidence type="ECO:0000313" key="2">
    <source>
        <dbReference type="EMBL" id="TWT18107.1"/>
    </source>
</evidence>
<dbReference type="PANTHER" id="PTHR22916">
    <property type="entry name" value="GLYCOSYLTRANSFERASE"/>
    <property type="match status" value="1"/>
</dbReference>
<evidence type="ECO:0000313" key="3">
    <source>
        <dbReference type="Proteomes" id="UP000319980"/>
    </source>
</evidence>
<dbReference type="InterPro" id="IPR001173">
    <property type="entry name" value="Glyco_trans_2-like"/>
</dbReference>
<feature type="domain" description="Glycosyltransferase 2-like" evidence="1">
    <location>
        <begin position="9"/>
        <end position="139"/>
    </location>
</feature>
<reference evidence="2 3" key="1">
    <citation type="journal article" date="2008" name="Int. J. Syst. Evol. Microbiol.">
        <title>Luteimonas marina sp. nov., isolated from seawater.</title>
        <authorList>
            <person name="Baik K.S."/>
            <person name="Park S.C."/>
            <person name="Kim M.S."/>
            <person name="Kim E.M."/>
            <person name="Park C."/>
            <person name="Chun J."/>
            <person name="Seong C.N."/>
        </authorList>
    </citation>
    <scope>NUCLEOTIDE SEQUENCE [LARGE SCALE GENOMIC DNA]</scope>
    <source>
        <strain evidence="2 3">FR1330</strain>
    </source>
</reference>
<sequence length="332" mass="37142">MPQAAPWLSVLVPFHDVERYLEACVRSVLAQGEAGMEVVLLDDASTDGSAAIAEALRGDAPTVVRAIAHDRNRGISAARNSLLQAARGTYVWFVDSDDLLLPGSLRRLRDVVDAGSPDLVLCDFRYVRDDFGLKHRLRGERHAHTFDGPSLRVLHDRNVLVAGLLSKRQLHVWSKVAKREAWQRAAFPQGRYFEDVAVVPALLEGVRSWIHVPEPWVGYRQRAGSIMASQSPRKLLDLLRANRDLRAGLLALPGGLDERARFSLDYFCLRTFAWIARKSRASRDPELDAACRGELAAMFPRGVAGVLAACRRRGWLLRAWRLGDSLRRAGWR</sequence>
<keyword evidence="3" id="KW-1185">Reference proteome</keyword>
<dbReference type="Proteomes" id="UP000319980">
    <property type="component" value="Unassembled WGS sequence"/>
</dbReference>
<dbReference type="RefSeq" id="WP_146388847.1">
    <property type="nucleotide sequence ID" value="NZ_VOHK01000007.1"/>
</dbReference>
<dbReference type="PANTHER" id="PTHR22916:SF3">
    <property type="entry name" value="UDP-GLCNAC:BETAGAL BETA-1,3-N-ACETYLGLUCOSAMINYLTRANSFERASE-LIKE PROTEIN 1"/>
    <property type="match status" value="1"/>
</dbReference>
<evidence type="ECO:0000259" key="1">
    <source>
        <dbReference type="Pfam" id="PF00535"/>
    </source>
</evidence>
<comment type="caution">
    <text evidence="2">The sequence shown here is derived from an EMBL/GenBank/DDBJ whole genome shotgun (WGS) entry which is preliminary data.</text>
</comment>
<dbReference type="Pfam" id="PF00535">
    <property type="entry name" value="Glycos_transf_2"/>
    <property type="match status" value="1"/>
</dbReference>